<organism evidence="2 3">
    <name type="scientific">Porites lobata</name>
    <dbReference type="NCBI Taxonomy" id="104759"/>
    <lineage>
        <taxon>Eukaryota</taxon>
        <taxon>Metazoa</taxon>
        <taxon>Cnidaria</taxon>
        <taxon>Anthozoa</taxon>
        <taxon>Hexacorallia</taxon>
        <taxon>Scleractinia</taxon>
        <taxon>Fungiina</taxon>
        <taxon>Poritidae</taxon>
        <taxon>Porites</taxon>
    </lineage>
</organism>
<dbReference type="Gene3D" id="2.40.10.10">
    <property type="entry name" value="Trypsin-like serine proteases"/>
    <property type="match status" value="3"/>
</dbReference>
<dbReference type="InterPro" id="IPR039245">
    <property type="entry name" value="TYSND1/DEG15"/>
</dbReference>
<sequence length="601" mass="65566">MADNPCILVKRFDSDLSCCGIVLDSENGIVLTVASLFTDLLSKIETQPSFSKHWRVLFQDDFGTPRTSRKGEFAVEVVLRRYNQEKFQTLQGFLVLFWRDVGLQKIAERIFPSSEWKFESLNPVSSELKQPHLTEGNAQQKQNEVFAHQSALCDFVLIYVKDLEKHLSCEPLVIRPNYARPKRGDPVFVVGTPFGCECPVVFYNSVSKGIVSNLAGANNEVIITDARCIPGSEGCTMYLSSSQSSSSVENSKRPYGIILAPFCWRNGEWIGITVACSLDYLLDNLGKRLATKFAVMPKKLAGLSRDFIPQENMCCDVAEMEKKDMISSTLRSSAGSLNTRDIIHAALDGVVRVQCGSTWGSGIVLDADEGLIATCSHVISGYQSHNRDENNNNTQHSSSTTPSLVSCMSSSGIYHNAQILYATKEGFPLDFAVLRIQPSTLLRSFKSRTMAGIPQSSSIPLYKKGEGVYVIGFPLFASNQNAKPSIVSGVISNIAYANSHPVLLQSSAAVHCGASGGALVSMVTGELLGMVTSNTKDVNMASAFPHVNFSIPADLLHKLVVAIKNGRSVGEDLKTLVSDSAASIWKLNSIEHENPNIISKL</sequence>
<accession>A0ABN8NSV7</accession>
<comment type="PTM">
    <text evidence="1">The full-lengh TYSND1 is the active the proteolytic processing of PTS1- and PTS2-proteins and in self-cleavage, and intermolecular self-cleavage of TYSND1 down-regulates its protease activity.</text>
</comment>
<keyword evidence="1" id="KW-0378">Hydrolase</keyword>
<dbReference type="InterPro" id="IPR043504">
    <property type="entry name" value="Peptidase_S1_PA_chymotrypsin"/>
</dbReference>
<dbReference type="PANTHER" id="PTHR21004:SF0">
    <property type="entry name" value="PEROXISOMAL LEADER PEPTIDE-PROCESSING PROTEASE"/>
    <property type="match status" value="1"/>
</dbReference>
<comment type="subcellular location">
    <subcellularLocation>
        <location evidence="1">Peroxisome</location>
    </subcellularLocation>
</comment>
<dbReference type="EMBL" id="CALNXK010000033">
    <property type="protein sequence ID" value="CAH3119547.1"/>
    <property type="molecule type" value="Genomic_DNA"/>
</dbReference>
<keyword evidence="1" id="KW-0576">Peroxisome</keyword>
<comment type="caution">
    <text evidence="2">The sequence shown here is derived from an EMBL/GenBank/DDBJ whole genome shotgun (WGS) entry which is preliminary data.</text>
</comment>
<dbReference type="InterPro" id="IPR009003">
    <property type="entry name" value="Peptidase_S1_PA"/>
</dbReference>
<comment type="similarity">
    <text evidence="1">Belongs to the peptidase S1B family.</text>
</comment>
<dbReference type="Pfam" id="PF13365">
    <property type="entry name" value="Trypsin_2"/>
    <property type="match status" value="1"/>
</dbReference>
<dbReference type="SUPFAM" id="SSF50494">
    <property type="entry name" value="Trypsin-like serine proteases"/>
    <property type="match status" value="2"/>
</dbReference>
<gene>
    <name evidence="2" type="ORF">PLOB_00027398</name>
</gene>
<keyword evidence="1" id="KW-0720">Serine protease</keyword>
<comment type="function">
    <text evidence="1">Peroxisomal protease that mediates both the removal of the leader peptide from proteins containing a PTS2 target sequence and processes several PTS1-containing proteins. Catalyzes the processing of PTS1-proteins involved in the peroxisomal beta-oxidation of fatty acids.</text>
</comment>
<evidence type="ECO:0000313" key="3">
    <source>
        <dbReference type="Proteomes" id="UP001159405"/>
    </source>
</evidence>
<dbReference type="PANTHER" id="PTHR21004">
    <property type="entry name" value="SERINE PROTEASE-RELATED"/>
    <property type="match status" value="1"/>
</dbReference>
<evidence type="ECO:0000256" key="1">
    <source>
        <dbReference type="PIRNR" id="PIRNR037989"/>
    </source>
</evidence>
<name>A0ABN8NSV7_9CNID</name>
<dbReference type="Proteomes" id="UP001159405">
    <property type="component" value="Unassembled WGS sequence"/>
</dbReference>
<keyword evidence="3" id="KW-1185">Reference proteome</keyword>
<protein>
    <recommendedName>
        <fullName evidence="1">Peroxisomal leader peptide-processing protease</fullName>
        <ecNumber evidence="1">3.4.21.-</ecNumber>
    </recommendedName>
</protein>
<evidence type="ECO:0000313" key="2">
    <source>
        <dbReference type="EMBL" id="CAH3119547.1"/>
    </source>
</evidence>
<proteinExistence type="inferred from homology"/>
<reference evidence="2 3" key="1">
    <citation type="submission" date="2022-05" db="EMBL/GenBank/DDBJ databases">
        <authorList>
            <consortium name="Genoscope - CEA"/>
            <person name="William W."/>
        </authorList>
    </citation>
    <scope>NUCLEOTIDE SEQUENCE [LARGE SCALE GENOMIC DNA]</scope>
</reference>
<keyword evidence="1" id="KW-0645">Protease</keyword>
<dbReference type="EC" id="3.4.21.-" evidence="1"/>